<evidence type="ECO:0000313" key="2">
    <source>
        <dbReference type="Proteomes" id="UP000308600"/>
    </source>
</evidence>
<protein>
    <submittedName>
        <fullName evidence="1">Zf-DHHC-domain-containing protein</fullName>
    </submittedName>
</protein>
<keyword evidence="2" id="KW-1185">Reference proteome</keyword>
<gene>
    <name evidence="1" type="ORF">BDN72DRAFT_98670</name>
</gene>
<dbReference type="EMBL" id="ML208377">
    <property type="protein sequence ID" value="TFK67393.1"/>
    <property type="molecule type" value="Genomic_DNA"/>
</dbReference>
<reference evidence="1 2" key="1">
    <citation type="journal article" date="2019" name="Nat. Ecol. Evol.">
        <title>Megaphylogeny resolves global patterns of mushroom evolution.</title>
        <authorList>
            <person name="Varga T."/>
            <person name="Krizsan K."/>
            <person name="Foldi C."/>
            <person name="Dima B."/>
            <person name="Sanchez-Garcia M."/>
            <person name="Sanchez-Ramirez S."/>
            <person name="Szollosi G.J."/>
            <person name="Szarkandi J.G."/>
            <person name="Papp V."/>
            <person name="Albert L."/>
            <person name="Andreopoulos W."/>
            <person name="Angelini C."/>
            <person name="Antonin V."/>
            <person name="Barry K.W."/>
            <person name="Bougher N.L."/>
            <person name="Buchanan P."/>
            <person name="Buyck B."/>
            <person name="Bense V."/>
            <person name="Catcheside P."/>
            <person name="Chovatia M."/>
            <person name="Cooper J."/>
            <person name="Damon W."/>
            <person name="Desjardin D."/>
            <person name="Finy P."/>
            <person name="Geml J."/>
            <person name="Haridas S."/>
            <person name="Hughes K."/>
            <person name="Justo A."/>
            <person name="Karasinski D."/>
            <person name="Kautmanova I."/>
            <person name="Kiss B."/>
            <person name="Kocsube S."/>
            <person name="Kotiranta H."/>
            <person name="LaButti K.M."/>
            <person name="Lechner B.E."/>
            <person name="Liimatainen K."/>
            <person name="Lipzen A."/>
            <person name="Lukacs Z."/>
            <person name="Mihaltcheva S."/>
            <person name="Morgado L.N."/>
            <person name="Niskanen T."/>
            <person name="Noordeloos M.E."/>
            <person name="Ohm R.A."/>
            <person name="Ortiz-Santana B."/>
            <person name="Ovrebo C."/>
            <person name="Racz N."/>
            <person name="Riley R."/>
            <person name="Savchenko A."/>
            <person name="Shiryaev A."/>
            <person name="Soop K."/>
            <person name="Spirin V."/>
            <person name="Szebenyi C."/>
            <person name="Tomsovsky M."/>
            <person name="Tulloss R.E."/>
            <person name="Uehling J."/>
            <person name="Grigoriev I.V."/>
            <person name="Vagvolgyi C."/>
            <person name="Papp T."/>
            <person name="Martin F.M."/>
            <person name="Miettinen O."/>
            <person name="Hibbett D.S."/>
            <person name="Nagy L.G."/>
        </authorList>
    </citation>
    <scope>NUCLEOTIDE SEQUENCE [LARGE SCALE GENOMIC DNA]</scope>
    <source>
        <strain evidence="1 2">NL-1719</strain>
    </source>
</reference>
<proteinExistence type="predicted"/>
<accession>A0ACD3ANV9</accession>
<evidence type="ECO:0000313" key="1">
    <source>
        <dbReference type="EMBL" id="TFK67393.1"/>
    </source>
</evidence>
<name>A0ACD3ANV9_9AGAR</name>
<sequence>MRITESGTIQQSWLQREYHVVLASVAMGYVQCFYIGRIGSGVLWETSENRKTRISLLLGISVLFLWMAWAFVKAVITPPGFAKDHVPQQKWPPERCPTADPSHPPIYNLHPEYRYCGLDKIIKPFRTHHCSNCQACVLKYDHHCSWIGQCVGARNHKFFVNFLQATSAFTLYYLGTILTPGMRPALANGARMSAVFAFTAAIVATAAFFSTRFLIYHTKLILLGQTTLERFQLRKFRQKQLQQNRSFSWWERRKKQKVIEDCTRKWGDIDTECNIWWLGSRRRGWEDVMGKSVWGWFLPIGQSQNDGLSYPINSRFGDDGGLKKREEWPEELR</sequence>
<organism evidence="1 2">
    <name type="scientific">Pluteus cervinus</name>
    <dbReference type="NCBI Taxonomy" id="181527"/>
    <lineage>
        <taxon>Eukaryota</taxon>
        <taxon>Fungi</taxon>
        <taxon>Dikarya</taxon>
        <taxon>Basidiomycota</taxon>
        <taxon>Agaricomycotina</taxon>
        <taxon>Agaricomycetes</taxon>
        <taxon>Agaricomycetidae</taxon>
        <taxon>Agaricales</taxon>
        <taxon>Pluteineae</taxon>
        <taxon>Pluteaceae</taxon>
        <taxon>Pluteus</taxon>
    </lineage>
</organism>
<dbReference type="Proteomes" id="UP000308600">
    <property type="component" value="Unassembled WGS sequence"/>
</dbReference>